<evidence type="ECO:0000313" key="2">
    <source>
        <dbReference type="Proteomes" id="UP000185024"/>
    </source>
</evidence>
<dbReference type="Proteomes" id="UP000185024">
    <property type="component" value="Unassembled WGS sequence"/>
</dbReference>
<reference evidence="1 2" key="1">
    <citation type="submission" date="2016-11" db="EMBL/GenBank/DDBJ databases">
        <authorList>
            <person name="Jaros S."/>
            <person name="Januszkiewicz K."/>
            <person name="Wedrychowicz H."/>
        </authorList>
    </citation>
    <scope>NUCLEOTIDE SEQUENCE [LARGE SCALE GENOMIC DNA]</scope>
    <source>
        <strain evidence="1 2">ACAM 239</strain>
    </source>
</reference>
<sequence>MSKNPIDIKIECGVENSEGAIFVELKTLKELEEFWANNRERYFYAAQGIGLITGQVFLNDYEWIFGKTKEAIVKTLFRWDEMGVECEFYEWSREEPSEYKLWVLDRKNDRENSIKNGNWSEEEEGNYQEIYKREAETGCSGWWRLKILPSGFDLDEWSNPYGMGVEINDKGLSIEEVNKRIQIRTYDENKEGDWDEVRFHDKESIDDTINYWRSEKDKGDDYYGSENEVG</sequence>
<name>A0A1N6FCJ0_9GAMM</name>
<dbReference type="GeneID" id="97278573"/>
<proteinExistence type="predicted"/>
<evidence type="ECO:0000313" key="1">
    <source>
        <dbReference type="EMBL" id="SIN67834.1"/>
    </source>
</evidence>
<dbReference type="AlphaFoldDB" id="A0A1N6FCJ0"/>
<dbReference type="RefSeq" id="WP_062363690.1">
    <property type="nucleotide sequence ID" value="NZ_BJOI01000137.1"/>
</dbReference>
<organism evidence="1 2">
    <name type="scientific">Vreelandella aquamarina</name>
    <dbReference type="NCBI Taxonomy" id="77097"/>
    <lineage>
        <taxon>Bacteria</taxon>
        <taxon>Pseudomonadati</taxon>
        <taxon>Pseudomonadota</taxon>
        <taxon>Gammaproteobacteria</taxon>
        <taxon>Oceanospirillales</taxon>
        <taxon>Halomonadaceae</taxon>
        <taxon>Vreelandella</taxon>
    </lineage>
</organism>
<gene>
    <name evidence="1" type="ORF">SAMN05878438_2271</name>
</gene>
<protein>
    <submittedName>
        <fullName evidence="1">Uncharacterized protein</fullName>
    </submittedName>
</protein>
<accession>A0A1N6FCJ0</accession>
<dbReference type="EMBL" id="FSQX01000001">
    <property type="protein sequence ID" value="SIN67834.1"/>
    <property type="molecule type" value="Genomic_DNA"/>
</dbReference>